<protein>
    <recommendedName>
        <fullName evidence="3">DUF3793 domain-containing protein</fullName>
    </recommendedName>
</protein>
<reference evidence="1 2" key="1">
    <citation type="submission" date="2015-11" db="EMBL/GenBank/DDBJ databases">
        <title>Butyribacter intestini gen. nov., sp. nov., a butyric acid-producing bacterium of the family Lachnospiraceae isolated from the human faeces.</title>
        <authorList>
            <person name="Zou Y."/>
            <person name="Xue W."/>
            <person name="Luo G."/>
            <person name="Lv M."/>
        </authorList>
    </citation>
    <scope>NUCLEOTIDE SEQUENCE [LARGE SCALE GENOMIC DNA]</scope>
    <source>
        <strain evidence="1 2">ACET-33324</strain>
    </source>
</reference>
<evidence type="ECO:0008006" key="3">
    <source>
        <dbReference type="Google" id="ProtNLM"/>
    </source>
</evidence>
<dbReference type="STRING" id="290052.ASU35_04695"/>
<dbReference type="RefSeq" id="WP_058354291.1">
    <property type="nucleotide sequence ID" value="NZ_CABMMD010000219.1"/>
</dbReference>
<accession>A0A0V8QA80</accession>
<sequence>MSRELLAIVETMNQKSLEVQLALQCAPVLTGIKTANLLIIDKNSAMNFPGVLVGEGLFYRLLYEVRDKLVYLIYDRNKLLAYMENPEVFRVLQMLGYQRVKLEEILEEISRRYESYMKNERSFPHELGLLLGYPVEDVIGFIVHQGQNFLYKGYWKVYENPEQAKQLFEAFDRATERAVITIYQGNSIKSIVNAV</sequence>
<dbReference type="EMBL" id="LNAM01000219">
    <property type="protein sequence ID" value="KSV57480.1"/>
    <property type="molecule type" value="Genomic_DNA"/>
</dbReference>
<gene>
    <name evidence="1" type="ORF">ASU35_04695</name>
</gene>
<dbReference type="InterPro" id="IPR024523">
    <property type="entry name" value="DUF3793"/>
</dbReference>
<evidence type="ECO:0000313" key="1">
    <source>
        <dbReference type="EMBL" id="KSV57480.1"/>
    </source>
</evidence>
<name>A0A0V8QA80_9FIRM</name>
<dbReference type="AlphaFoldDB" id="A0A0V8QA80"/>
<organism evidence="1 2">
    <name type="scientific">Acetivibrio ethanolgignens</name>
    <dbReference type="NCBI Taxonomy" id="290052"/>
    <lineage>
        <taxon>Bacteria</taxon>
        <taxon>Bacillati</taxon>
        <taxon>Bacillota</taxon>
        <taxon>Clostridia</taxon>
        <taxon>Eubacteriales</taxon>
        <taxon>Oscillospiraceae</taxon>
        <taxon>Acetivibrio</taxon>
    </lineage>
</organism>
<evidence type="ECO:0000313" key="2">
    <source>
        <dbReference type="Proteomes" id="UP000054874"/>
    </source>
</evidence>
<proteinExistence type="predicted"/>
<dbReference type="Pfam" id="PF12672">
    <property type="entry name" value="DUF3793"/>
    <property type="match status" value="1"/>
</dbReference>
<keyword evidence="2" id="KW-1185">Reference proteome</keyword>
<dbReference type="Proteomes" id="UP000054874">
    <property type="component" value="Unassembled WGS sequence"/>
</dbReference>
<comment type="caution">
    <text evidence="1">The sequence shown here is derived from an EMBL/GenBank/DDBJ whole genome shotgun (WGS) entry which is preliminary data.</text>
</comment>
<dbReference type="OrthoDB" id="5393676at2"/>